<reference evidence="2 3" key="1">
    <citation type="submission" date="2018-11" db="EMBL/GenBank/DDBJ databases">
        <authorList>
            <consortium name="Pathogen Informatics"/>
        </authorList>
    </citation>
    <scope>NUCLEOTIDE SEQUENCE [LARGE SCALE GENOMIC DNA]</scope>
</reference>
<keyword evidence="3" id="KW-1185">Reference proteome</keyword>
<evidence type="ECO:0000313" key="3">
    <source>
        <dbReference type="Proteomes" id="UP000271098"/>
    </source>
</evidence>
<feature type="region of interest" description="Disordered" evidence="1">
    <location>
        <begin position="1"/>
        <end position="45"/>
    </location>
</feature>
<dbReference type="EMBL" id="UYRT01077937">
    <property type="protein sequence ID" value="VDN17330.1"/>
    <property type="molecule type" value="Genomic_DNA"/>
</dbReference>
<dbReference type="OrthoDB" id="5799818at2759"/>
<feature type="compositionally biased region" description="Low complexity" evidence="1">
    <location>
        <begin position="1"/>
        <end position="33"/>
    </location>
</feature>
<organism evidence="2 3">
    <name type="scientific">Gongylonema pulchrum</name>
    <dbReference type="NCBI Taxonomy" id="637853"/>
    <lineage>
        <taxon>Eukaryota</taxon>
        <taxon>Metazoa</taxon>
        <taxon>Ecdysozoa</taxon>
        <taxon>Nematoda</taxon>
        <taxon>Chromadorea</taxon>
        <taxon>Rhabditida</taxon>
        <taxon>Spirurina</taxon>
        <taxon>Spiruromorpha</taxon>
        <taxon>Spiruroidea</taxon>
        <taxon>Gongylonematidae</taxon>
        <taxon>Gongylonema</taxon>
    </lineage>
</organism>
<evidence type="ECO:0000313" key="2">
    <source>
        <dbReference type="EMBL" id="VDN17330.1"/>
    </source>
</evidence>
<proteinExistence type="predicted"/>
<evidence type="ECO:0000256" key="1">
    <source>
        <dbReference type="SAM" id="MobiDB-lite"/>
    </source>
</evidence>
<dbReference type="AlphaFoldDB" id="A0A3P7LVN3"/>
<gene>
    <name evidence="2" type="ORF">GPUH_LOCUS10352</name>
</gene>
<name>A0A3P7LVN3_9BILA</name>
<protein>
    <submittedName>
        <fullName evidence="2">Uncharacterized protein</fullName>
    </submittedName>
</protein>
<dbReference type="Proteomes" id="UP000271098">
    <property type="component" value="Unassembled WGS sequence"/>
</dbReference>
<sequence>MQSTASSRSSVQSPPRTFRSGGSTSGSLPSTGTMPYNLLPSSQKKSHSEPYAASAELLNLGMNTELSKLSDGRFERLARQLRKICPLHLVLNDHSYYQKRPPLLLFWFLKQLPNLRRLTLYSIRGDPHVELHKVFSVVGIDELNIIQPTDNACIVVNEGLLESFLKVSSPVRRRFRLRITGKTDITATALCNFIRKWRNHREIVPFHTILIDVSCVAPSEFIHATKCPGCHECSDEFVRHRSVSTSCNTKQLVFRHRKHNVWINYKYDSGYLVFTYYDPKDRIHFTVKTIEPASKVVAFHSPMLTRLEKPEESDVAVRTWPQSKKSAATTEERTVLQRIFALIRSNA</sequence>
<accession>A0A3P7LVN3</accession>